<dbReference type="Proteomes" id="UP000315636">
    <property type="component" value="Unassembled WGS sequence"/>
</dbReference>
<dbReference type="AlphaFoldDB" id="A0A521CWN8"/>
<evidence type="ECO:0000313" key="2">
    <source>
        <dbReference type="EMBL" id="SMO63869.1"/>
    </source>
</evidence>
<dbReference type="EMBL" id="FXTI01000004">
    <property type="protein sequence ID" value="SMO63869.1"/>
    <property type="molecule type" value="Genomic_DNA"/>
</dbReference>
<protein>
    <submittedName>
        <fullName evidence="2">Uncharacterized protein</fullName>
    </submittedName>
</protein>
<gene>
    <name evidence="2" type="ORF">SAMN06264849_104268</name>
</gene>
<keyword evidence="1" id="KW-0472">Membrane</keyword>
<name>A0A521CWN8_9BACL</name>
<proteinExistence type="predicted"/>
<sequence>MKKLIASNVLLLSSLLYTLWSISKNPLYLSDISMEVQNPVSVSWFNIQIDTGIIEKSAKSIYNVSLIPIYLLVVVALVLILLSLKNR</sequence>
<evidence type="ECO:0000256" key="1">
    <source>
        <dbReference type="SAM" id="Phobius"/>
    </source>
</evidence>
<organism evidence="2 3">
    <name type="scientific">Melghirimyces algeriensis</name>
    <dbReference type="NCBI Taxonomy" id="910412"/>
    <lineage>
        <taxon>Bacteria</taxon>
        <taxon>Bacillati</taxon>
        <taxon>Bacillota</taxon>
        <taxon>Bacilli</taxon>
        <taxon>Bacillales</taxon>
        <taxon>Thermoactinomycetaceae</taxon>
        <taxon>Melghirimyces</taxon>
    </lineage>
</organism>
<keyword evidence="3" id="KW-1185">Reference proteome</keyword>
<feature type="transmembrane region" description="Helical" evidence="1">
    <location>
        <begin position="61"/>
        <end position="84"/>
    </location>
</feature>
<keyword evidence="1" id="KW-1133">Transmembrane helix</keyword>
<evidence type="ECO:0000313" key="3">
    <source>
        <dbReference type="Proteomes" id="UP000315636"/>
    </source>
</evidence>
<keyword evidence="1" id="KW-0812">Transmembrane</keyword>
<dbReference type="RefSeq" id="WP_142505318.1">
    <property type="nucleotide sequence ID" value="NZ_FXTI01000004.1"/>
</dbReference>
<reference evidence="2 3" key="1">
    <citation type="submission" date="2017-05" db="EMBL/GenBank/DDBJ databases">
        <authorList>
            <person name="Varghese N."/>
            <person name="Submissions S."/>
        </authorList>
    </citation>
    <scope>NUCLEOTIDE SEQUENCE [LARGE SCALE GENOMIC DNA]</scope>
    <source>
        <strain evidence="2 3">DSM 45474</strain>
    </source>
</reference>
<accession>A0A521CWN8</accession>